<name>A0A4Z2HK55_9TELE</name>
<organism evidence="1 2">
    <name type="scientific">Liparis tanakae</name>
    <name type="common">Tanaka's snailfish</name>
    <dbReference type="NCBI Taxonomy" id="230148"/>
    <lineage>
        <taxon>Eukaryota</taxon>
        <taxon>Metazoa</taxon>
        <taxon>Chordata</taxon>
        <taxon>Craniata</taxon>
        <taxon>Vertebrata</taxon>
        <taxon>Euteleostomi</taxon>
        <taxon>Actinopterygii</taxon>
        <taxon>Neopterygii</taxon>
        <taxon>Teleostei</taxon>
        <taxon>Neoteleostei</taxon>
        <taxon>Acanthomorphata</taxon>
        <taxon>Eupercaria</taxon>
        <taxon>Perciformes</taxon>
        <taxon>Cottioidei</taxon>
        <taxon>Cottales</taxon>
        <taxon>Liparidae</taxon>
        <taxon>Liparis</taxon>
    </lineage>
</organism>
<dbReference type="Proteomes" id="UP000314294">
    <property type="component" value="Unassembled WGS sequence"/>
</dbReference>
<protein>
    <submittedName>
        <fullName evidence="1">Uncharacterized protein</fullName>
    </submittedName>
</protein>
<comment type="caution">
    <text evidence="1">The sequence shown here is derived from an EMBL/GenBank/DDBJ whole genome shotgun (WGS) entry which is preliminary data.</text>
</comment>
<reference evidence="1 2" key="1">
    <citation type="submission" date="2019-03" db="EMBL/GenBank/DDBJ databases">
        <title>First draft genome of Liparis tanakae, snailfish: a comprehensive survey of snailfish specific genes.</title>
        <authorList>
            <person name="Kim W."/>
            <person name="Song I."/>
            <person name="Jeong J.-H."/>
            <person name="Kim D."/>
            <person name="Kim S."/>
            <person name="Ryu S."/>
            <person name="Song J.Y."/>
            <person name="Lee S.K."/>
        </authorList>
    </citation>
    <scope>NUCLEOTIDE SEQUENCE [LARGE SCALE GENOMIC DNA]</scope>
    <source>
        <tissue evidence="1">Muscle</tissue>
    </source>
</reference>
<dbReference type="EMBL" id="SRLO01000226">
    <property type="protein sequence ID" value="TNN65980.1"/>
    <property type="molecule type" value="Genomic_DNA"/>
</dbReference>
<proteinExistence type="predicted"/>
<keyword evidence="2" id="KW-1185">Reference proteome</keyword>
<accession>A0A4Z2HK55</accession>
<evidence type="ECO:0000313" key="2">
    <source>
        <dbReference type="Proteomes" id="UP000314294"/>
    </source>
</evidence>
<evidence type="ECO:0000313" key="1">
    <source>
        <dbReference type="EMBL" id="TNN65980.1"/>
    </source>
</evidence>
<dbReference type="AlphaFoldDB" id="A0A4Z2HK55"/>
<sequence length="122" mass="13869">MWAEEGQQKCMMGLIMAHIWELVGRSRLEDARSEAVRLEKKRSGCQVFVEKIVGRSTKRRNEATAAGRCATGAERSVFRAEPGDAPTVLRPASAARCHVFLRPHTDRTDGRLFFFFFFFFIG</sequence>
<gene>
    <name evidence="1" type="ORF">EYF80_023736</name>
</gene>